<keyword evidence="2" id="KW-1185">Reference proteome</keyword>
<dbReference type="OrthoDB" id="9386882at2759"/>
<sequence length="180" mass="20334">MVTGLWKKQRPEEGIEEAGTLSGHGRLLVTTGDGYVMTPHDWKLLLRMILSAMQYAVFMTEYRDLATAKALDNFTGSLNHIGVNELVVETVDFGVIVQQRFKAREHLIPNPPVVNISDLEVISVLSIFKMKAGDATIVSESLDTFFHFFHYEYPNTKCLVKQKCFQGIIQQGKNEEKKIA</sequence>
<name>A0A2I0URB9_LIMLA</name>
<dbReference type="AlphaFoldDB" id="A0A2I0URB9"/>
<dbReference type="EMBL" id="KZ505650">
    <property type="protein sequence ID" value="PKU48594.1"/>
    <property type="molecule type" value="Genomic_DNA"/>
</dbReference>
<organism evidence="1 2">
    <name type="scientific">Limosa lapponica baueri</name>
    <dbReference type="NCBI Taxonomy" id="1758121"/>
    <lineage>
        <taxon>Eukaryota</taxon>
        <taxon>Metazoa</taxon>
        <taxon>Chordata</taxon>
        <taxon>Craniata</taxon>
        <taxon>Vertebrata</taxon>
        <taxon>Euteleostomi</taxon>
        <taxon>Archelosauria</taxon>
        <taxon>Archosauria</taxon>
        <taxon>Dinosauria</taxon>
        <taxon>Saurischia</taxon>
        <taxon>Theropoda</taxon>
        <taxon>Coelurosauria</taxon>
        <taxon>Aves</taxon>
        <taxon>Neognathae</taxon>
        <taxon>Neoaves</taxon>
        <taxon>Charadriiformes</taxon>
        <taxon>Scolopacidae</taxon>
        <taxon>Limosa</taxon>
    </lineage>
</organism>
<evidence type="ECO:0000313" key="1">
    <source>
        <dbReference type="EMBL" id="PKU48594.1"/>
    </source>
</evidence>
<evidence type="ECO:0000313" key="2">
    <source>
        <dbReference type="Proteomes" id="UP000233556"/>
    </source>
</evidence>
<proteinExistence type="predicted"/>
<protein>
    <submittedName>
        <fullName evidence="1">Endogenous retrovirus group k member 8 gag poly</fullName>
    </submittedName>
</protein>
<gene>
    <name evidence="1" type="ORF">llap_1130</name>
</gene>
<dbReference type="InterPro" id="IPR008919">
    <property type="entry name" value="Retrov_capsid_N"/>
</dbReference>
<accession>A0A2I0URB9</accession>
<dbReference type="Gene3D" id="1.10.375.10">
    <property type="entry name" value="Human Immunodeficiency Virus Type 1 Capsid Protein"/>
    <property type="match status" value="1"/>
</dbReference>
<dbReference type="Pfam" id="PF00607">
    <property type="entry name" value="Gag_p24"/>
    <property type="match status" value="1"/>
</dbReference>
<dbReference type="GO" id="GO:0016032">
    <property type="term" value="P:viral process"/>
    <property type="evidence" value="ECO:0007669"/>
    <property type="project" value="InterPro"/>
</dbReference>
<dbReference type="Proteomes" id="UP000233556">
    <property type="component" value="Unassembled WGS sequence"/>
</dbReference>
<dbReference type="SUPFAM" id="SSF47943">
    <property type="entry name" value="Retrovirus capsid protein, N-terminal core domain"/>
    <property type="match status" value="1"/>
</dbReference>
<reference evidence="2" key="2">
    <citation type="submission" date="2017-12" db="EMBL/GenBank/DDBJ databases">
        <title>Genome sequence of the Bar-tailed Godwit (Limosa lapponica baueri).</title>
        <authorList>
            <person name="Lima N.C.B."/>
            <person name="Parody-Merino A.M."/>
            <person name="Battley P.F."/>
            <person name="Fidler A.E."/>
            <person name="Prosdocimi F."/>
        </authorList>
    </citation>
    <scope>NUCLEOTIDE SEQUENCE [LARGE SCALE GENOMIC DNA]</scope>
</reference>
<reference evidence="2" key="1">
    <citation type="submission" date="2017-11" db="EMBL/GenBank/DDBJ databases">
        <authorList>
            <person name="Lima N.C."/>
            <person name="Parody-Merino A.M."/>
            <person name="Battley P.F."/>
            <person name="Fidler A.E."/>
            <person name="Prosdocimi F."/>
        </authorList>
    </citation>
    <scope>NUCLEOTIDE SEQUENCE [LARGE SCALE GENOMIC DNA]</scope>
</reference>